<dbReference type="InterPro" id="IPR039426">
    <property type="entry name" value="TonB-dep_rcpt-like"/>
</dbReference>
<dbReference type="InterPro" id="IPR037066">
    <property type="entry name" value="Plug_dom_sf"/>
</dbReference>
<dbReference type="InterPro" id="IPR036942">
    <property type="entry name" value="Beta-barrel_TonB_sf"/>
</dbReference>
<keyword evidence="9" id="KW-0798">TonB box</keyword>
<evidence type="ECO:0000256" key="10">
    <source>
        <dbReference type="ARBA" id="ARBA00023136"/>
    </source>
</evidence>
<comment type="similarity">
    <text evidence="13">Belongs to the TonB-dependent receptor family.</text>
</comment>
<evidence type="ECO:0000313" key="17">
    <source>
        <dbReference type="Proteomes" id="UP000753802"/>
    </source>
</evidence>
<keyword evidence="11 16" id="KW-0675">Receptor</keyword>
<evidence type="ECO:0000256" key="4">
    <source>
        <dbReference type="ARBA" id="ARBA00022496"/>
    </source>
</evidence>
<dbReference type="Pfam" id="PF07715">
    <property type="entry name" value="Plug"/>
    <property type="match status" value="1"/>
</dbReference>
<keyword evidence="4" id="KW-0410">Iron transport</keyword>
<feature type="domain" description="TonB-dependent receptor plug" evidence="15">
    <location>
        <begin position="138"/>
        <end position="237"/>
    </location>
</feature>
<evidence type="ECO:0000256" key="7">
    <source>
        <dbReference type="ARBA" id="ARBA00023004"/>
    </source>
</evidence>
<dbReference type="InterPro" id="IPR008969">
    <property type="entry name" value="CarboxyPept-like_regulatory"/>
</dbReference>
<dbReference type="InterPro" id="IPR010105">
    <property type="entry name" value="TonB_sidphr_rcpt"/>
</dbReference>
<keyword evidence="2 13" id="KW-0813">Transport</keyword>
<dbReference type="Gene3D" id="2.170.130.10">
    <property type="entry name" value="TonB-dependent receptor, plug domain"/>
    <property type="match status" value="1"/>
</dbReference>
<gene>
    <name evidence="16" type="ORF">GWC95_06870</name>
</gene>
<dbReference type="RefSeq" id="WP_161817948.1">
    <property type="nucleotide sequence ID" value="NZ_JAACJS010000011.1"/>
</dbReference>
<keyword evidence="6 14" id="KW-0732">Signal</keyword>
<keyword evidence="3 13" id="KW-1134">Transmembrane beta strand</keyword>
<evidence type="ECO:0000256" key="1">
    <source>
        <dbReference type="ARBA" id="ARBA00004571"/>
    </source>
</evidence>
<dbReference type="PANTHER" id="PTHR32552:SF68">
    <property type="entry name" value="FERRICHROME OUTER MEMBRANE TRANSPORTER_PHAGE RECEPTOR"/>
    <property type="match status" value="1"/>
</dbReference>
<comment type="caution">
    <text evidence="16">The sequence shown here is derived from an EMBL/GenBank/DDBJ whole genome shotgun (WGS) entry which is preliminary data.</text>
</comment>
<feature type="chain" id="PRO_5046678206" evidence="14">
    <location>
        <begin position="21"/>
        <end position="799"/>
    </location>
</feature>
<evidence type="ECO:0000256" key="6">
    <source>
        <dbReference type="ARBA" id="ARBA00022729"/>
    </source>
</evidence>
<evidence type="ECO:0000256" key="11">
    <source>
        <dbReference type="ARBA" id="ARBA00023170"/>
    </source>
</evidence>
<name>A0ABW9ZR97_9BACT</name>
<dbReference type="SUPFAM" id="SSF49464">
    <property type="entry name" value="Carboxypeptidase regulatory domain-like"/>
    <property type="match status" value="1"/>
</dbReference>
<dbReference type="SUPFAM" id="SSF56935">
    <property type="entry name" value="Porins"/>
    <property type="match status" value="1"/>
</dbReference>
<evidence type="ECO:0000256" key="12">
    <source>
        <dbReference type="ARBA" id="ARBA00023237"/>
    </source>
</evidence>
<keyword evidence="8" id="KW-0406">Ion transport</keyword>
<evidence type="ECO:0000256" key="3">
    <source>
        <dbReference type="ARBA" id="ARBA00022452"/>
    </source>
</evidence>
<evidence type="ECO:0000256" key="5">
    <source>
        <dbReference type="ARBA" id="ARBA00022692"/>
    </source>
</evidence>
<dbReference type="Pfam" id="PF13715">
    <property type="entry name" value="CarbopepD_reg_2"/>
    <property type="match status" value="1"/>
</dbReference>
<dbReference type="Proteomes" id="UP000753802">
    <property type="component" value="Unassembled WGS sequence"/>
</dbReference>
<evidence type="ECO:0000259" key="15">
    <source>
        <dbReference type="Pfam" id="PF07715"/>
    </source>
</evidence>
<dbReference type="PROSITE" id="PS52016">
    <property type="entry name" value="TONB_DEPENDENT_REC_3"/>
    <property type="match status" value="1"/>
</dbReference>
<keyword evidence="5 13" id="KW-0812">Transmembrane</keyword>
<evidence type="ECO:0000313" key="16">
    <source>
        <dbReference type="EMBL" id="NCI49636.1"/>
    </source>
</evidence>
<dbReference type="Gene3D" id="2.40.170.20">
    <property type="entry name" value="TonB-dependent receptor, beta-barrel domain"/>
    <property type="match status" value="1"/>
</dbReference>
<dbReference type="Gene3D" id="2.60.40.1120">
    <property type="entry name" value="Carboxypeptidase-like, regulatory domain"/>
    <property type="match status" value="1"/>
</dbReference>
<sequence>MKKIYSTVICFFALLLSVSASETVEGNAVIRGRITTAEGSAAPDVAIQVKGSSKGAISDDGGNFLIRGLAAGSYELHISLVGYQEVNEKVVLGANETSVINIRLQLTQKELQEVIIRSGVRSYRAATVSSSLRLQAPLLEIPQNIQVVTGKALSDQQVISMSDGVIRNVSGAVRMEHWGDMYTNISSRGSQIQAFRNGFNMVNSYWGPLTEDMSFVDHIEFVKGPAGFMLGNGDPSGMYNVVTKKPSGQTKGEAGFTIGSFDLYRATLDLDGKLSEDGKLLYRFNLAGQQKKSHRANEFNNRYTFAPVISYQLDEKTKLTAEYTWQYAKMSDVGSFYVFSTDGFATLPVGFTQLPAGLPATNINDHSALLNIQHHLGSKWKLTGQLAYSNYYQNGSSMWPNAVNTNGTMIRAVGSWEAKSTMTMGQFFLNGDVTTGTVRHRILGGIDVANKEYFADWGQSHALDTVGAEFDTRNPYLGTPVNGYPHFDYSTPLEQRATAIGGTMALRNTGVYLQDELGFFENRIRLTLAARYTTVTQSEWGGAPTTADRFTPRIGLSFSLDKQTTVYGLFDEAFIPQAGKLAGGGKVKPITGSNLEFGIKHDWAGGRWNTGLSVYRILKNNELTADPFSAPTSGLSIVMGQKKAQGVEFDLKGHIAKGLDLVANYAYTDSKVTKVAAGVTSIKVGDVVPGYATHTANAWITYRLQDGALKGLGFSAGYMFLDGRNTFWDVSPDPAKVLPAYHKVDAGLSYEKDKMTISLNVFNVMNKYLYSGSYYAWLSAYNWQTDPPRNLRLGVNFRF</sequence>
<dbReference type="InterPro" id="IPR012910">
    <property type="entry name" value="Plug_dom"/>
</dbReference>
<keyword evidence="17" id="KW-1185">Reference proteome</keyword>
<evidence type="ECO:0000256" key="13">
    <source>
        <dbReference type="PROSITE-ProRule" id="PRU01360"/>
    </source>
</evidence>
<dbReference type="PANTHER" id="PTHR32552">
    <property type="entry name" value="FERRICHROME IRON RECEPTOR-RELATED"/>
    <property type="match status" value="1"/>
</dbReference>
<dbReference type="CDD" id="cd01347">
    <property type="entry name" value="ligand_gated_channel"/>
    <property type="match status" value="1"/>
</dbReference>
<evidence type="ECO:0000256" key="14">
    <source>
        <dbReference type="SAM" id="SignalP"/>
    </source>
</evidence>
<reference evidence="16 17" key="1">
    <citation type="submission" date="2020-01" db="EMBL/GenBank/DDBJ databases">
        <title>Genome analysis.</title>
        <authorList>
            <person name="Wu S."/>
            <person name="Wang G."/>
        </authorList>
    </citation>
    <scope>NUCLEOTIDE SEQUENCE [LARGE SCALE GENOMIC DNA]</scope>
    <source>
        <strain evidence="16 17">SYL130</strain>
    </source>
</reference>
<keyword evidence="12 13" id="KW-0998">Cell outer membrane</keyword>
<keyword evidence="7" id="KW-0408">Iron</keyword>
<organism evidence="16 17">
    <name type="scientific">Sediminibacterium roseum</name>
    <dbReference type="NCBI Taxonomy" id="1978412"/>
    <lineage>
        <taxon>Bacteria</taxon>
        <taxon>Pseudomonadati</taxon>
        <taxon>Bacteroidota</taxon>
        <taxon>Chitinophagia</taxon>
        <taxon>Chitinophagales</taxon>
        <taxon>Chitinophagaceae</taxon>
        <taxon>Sediminibacterium</taxon>
    </lineage>
</organism>
<evidence type="ECO:0000256" key="8">
    <source>
        <dbReference type="ARBA" id="ARBA00023065"/>
    </source>
</evidence>
<proteinExistence type="inferred from homology"/>
<feature type="signal peptide" evidence="14">
    <location>
        <begin position="1"/>
        <end position="20"/>
    </location>
</feature>
<evidence type="ECO:0000256" key="2">
    <source>
        <dbReference type="ARBA" id="ARBA00022448"/>
    </source>
</evidence>
<protein>
    <submittedName>
        <fullName evidence="16">TonB-dependent receptor</fullName>
    </submittedName>
</protein>
<dbReference type="NCBIfam" id="TIGR01783">
    <property type="entry name" value="TonB-siderophor"/>
    <property type="match status" value="1"/>
</dbReference>
<dbReference type="EMBL" id="JAACJS010000011">
    <property type="protein sequence ID" value="NCI49636.1"/>
    <property type="molecule type" value="Genomic_DNA"/>
</dbReference>
<keyword evidence="10 13" id="KW-0472">Membrane</keyword>
<evidence type="ECO:0000256" key="9">
    <source>
        <dbReference type="ARBA" id="ARBA00023077"/>
    </source>
</evidence>
<comment type="subcellular location">
    <subcellularLocation>
        <location evidence="1 13">Cell outer membrane</location>
        <topology evidence="1 13">Multi-pass membrane protein</topology>
    </subcellularLocation>
</comment>
<accession>A0ABW9ZR97</accession>